<evidence type="ECO:0000313" key="2">
    <source>
        <dbReference type="Proteomes" id="UP000665181"/>
    </source>
</evidence>
<dbReference type="InterPro" id="IPR036614">
    <property type="entry name" value="RusA-like_sf"/>
</dbReference>
<dbReference type="InterPro" id="IPR008822">
    <property type="entry name" value="Endonuclease_RusA-like"/>
</dbReference>
<sequence>MREPLIIPMMMFGRFRSTRAKRDENGNAIVKKIDSRGRKVYEKEKCWTTHSRKAGDKGVYPSVNHIYERMQKGRQKLTKPAQDLKKRWEAAAHLWANKTGWTTTSNEKVVVELTAYFPSDNIRRDTNNVFKLMMDAFSEIIYDDDVNVLPRVMDFQKVKENEQPYFKLDIYLKSEEDQVIMERIAEAS</sequence>
<dbReference type="Gene3D" id="3.30.1330.70">
    <property type="entry name" value="Holliday junction resolvase RusA"/>
    <property type="match status" value="1"/>
</dbReference>
<dbReference type="GO" id="GO:0006281">
    <property type="term" value="P:DNA repair"/>
    <property type="evidence" value="ECO:0007669"/>
    <property type="project" value="InterPro"/>
</dbReference>
<dbReference type="SUPFAM" id="SSF103084">
    <property type="entry name" value="Holliday junction resolvase RusA"/>
    <property type="match status" value="1"/>
</dbReference>
<reference evidence="1" key="1">
    <citation type="submission" date="2021-03" db="EMBL/GenBank/DDBJ databases">
        <title>Isolation of Bacillus subtilis from fermented food sample.</title>
        <authorList>
            <person name="Lakshmanan V."/>
            <person name="Athira K."/>
            <person name="Rajagopal K."/>
        </authorList>
    </citation>
    <scope>NUCLEOTIDE SEQUENCE</scope>
    <source>
        <strain evidence="1">S1</strain>
    </source>
</reference>
<accession>A0A8I1WCC4</accession>
<dbReference type="EMBL" id="JAGFPW010000005">
    <property type="protein sequence ID" value="MBO3794321.1"/>
    <property type="molecule type" value="Genomic_DNA"/>
</dbReference>
<proteinExistence type="predicted"/>
<dbReference type="GO" id="GO:0000287">
    <property type="term" value="F:magnesium ion binding"/>
    <property type="evidence" value="ECO:0007669"/>
    <property type="project" value="InterPro"/>
</dbReference>
<comment type="caution">
    <text evidence="1">The sequence shown here is derived from an EMBL/GenBank/DDBJ whole genome shotgun (WGS) entry which is preliminary data.</text>
</comment>
<dbReference type="Pfam" id="PF05866">
    <property type="entry name" value="RusA"/>
    <property type="match status" value="1"/>
</dbReference>
<gene>
    <name evidence="1" type="ORF">J5227_08360</name>
</gene>
<evidence type="ECO:0000313" key="1">
    <source>
        <dbReference type="EMBL" id="MBO3794321.1"/>
    </source>
</evidence>
<protein>
    <submittedName>
        <fullName evidence="1">RusA family crossover junction endodeoxyribonuclease</fullName>
    </submittedName>
</protein>
<dbReference type="Proteomes" id="UP000665181">
    <property type="component" value="Unassembled WGS sequence"/>
</dbReference>
<organism evidence="1 2">
    <name type="scientific">Bacillus subtilis</name>
    <dbReference type="NCBI Taxonomy" id="1423"/>
    <lineage>
        <taxon>Bacteria</taxon>
        <taxon>Bacillati</taxon>
        <taxon>Bacillota</taxon>
        <taxon>Bacilli</taxon>
        <taxon>Bacillales</taxon>
        <taxon>Bacillaceae</taxon>
        <taxon>Bacillus</taxon>
    </lineage>
</organism>
<dbReference type="AlphaFoldDB" id="A0A8I1WCC4"/>
<dbReference type="RefSeq" id="WP_163190259.1">
    <property type="nucleotide sequence ID" value="NZ_JAGFPW010000005.1"/>
</dbReference>
<name>A0A8I1WCC4_BACIU</name>
<dbReference type="GO" id="GO:0006310">
    <property type="term" value="P:DNA recombination"/>
    <property type="evidence" value="ECO:0007669"/>
    <property type="project" value="InterPro"/>
</dbReference>